<evidence type="ECO:0000313" key="2">
    <source>
        <dbReference type="Proteomes" id="UP001500879"/>
    </source>
</evidence>
<reference evidence="1 2" key="1">
    <citation type="journal article" date="2019" name="Int. J. Syst. Evol. Microbiol.">
        <title>The Global Catalogue of Microorganisms (GCM) 10K type strain sequencing project: providing services to taxonomists for standard genome sequencing and annotation.</title>
        <authorList>
            <consortium name="The Broad Institute Genomics Platform"/>
            <consortium name="The Broad Institute Genome Sequencing Center for Infectious Disease"/>
            <person name="Wu L."/>
            <person name="Ma J."/>
        </authorList>
    </citation>
    <scope>NUCLEOTIDE SEQUENCE [LARGE SCALE GENOMIC DNA]</scope>
    <source>
        <strain evidence="1 2">JCM 4788</strain>
    </source>
</reference>
<comment type="caution">
    <text evidence="1">The sequence shown here is derived from an EMBL/GenBank/DDBJ whole genome shotgun (WGS) entry which is preliminary data.</text>
</comment>
<proteinExistence type="predicted"/>
<sequence length="170" mass="18137">MSCAISPSHRALNITPGLLCAVVVSTWVEDTFAGPVAFLVIAHPPARHPDETVEGIEQQMLDLADALDLTEPSETLRHVGNRVILLGTSGTLLTIADAPYSLRLPPVGAEWSRMVSEGTPVCILLGLDPLPPHTDEKATQEYLGLGLLSGRIRMGATGAMDRREPMVLAP</sequence>
<evidence type="ECO:0000313" key="1">
    <source>
        <dbReference type="EMBL" id="GAA0413289.1"/>
    </source>
</evidence>
<accession>A0ABN0YW13</accession>
<organism evidence="1 2">
    <name type="scientific">Streptomyces luteireticuli</name>
    <dbReference type="NCBI Taxonomy" id="173858"/>
    <lineage>
        <taxon>Bacteria</taxon>
        <taxon>Bacillati</taxon>
        <taxon>Actinomycetota</taxon>
        <taxon>Actinomycetes</taxon>
        <taxon>Kitasatosporales</taxon>
        <taxon>Streptomycetaceae</taxon>
        <taxon>Streptomyces</taxon>
    </lineage>
</organism>
<gene>
    <name evidence="1" type="ORF">GCM10010357_38060</name>
</gene>
<dbReference type="RefSeq" id="WP_344025849.1">
    <property type="nucleotide sequence ID" value="NZ_BAAABX010000044.1"/>
</dbReference>
<name>A0ABN0YW13_9ACTN</name>
<dbReference type="EMBL" id="BAAABX010000044">
    <property type="protein sequence ID" value="GAA0413289.1"/>
    <property type="molecule type" value="Genomic_DNA"/>
</dbReference>
<dbReference type="Proteomes" id="UP001500879">
    <property type="component" value="Unassembled WGS sequence"/>
</dbReference>
<keyword evidence="2" id="KW-1185">Reference proteome</keyword>
<protein>
    <submittedName>
        <fullName evidence="1">Uncharacterized protein</fullName>
    </submittedName>
</protein>